<name>A0AAW8R091_9ALTE</name>
<keyword evidence="5 6" id="KW-0472">Membrane</keyword>
<evidence type="ECO:0000256" key="5">
    <source>
        <dbReference type="ARBA" id="ARBA00023136"/>
    </source>
</evidence>
<dbReference type="Pfam" id="PF02706">
    <property type="entry name" value="Wzz"/>
    <property type="match status" value="1"/>
</dbReference>
<comment type="caution">
    <text evidence="8">The sequence shown here is derived from an EMBL/GenBank/DDBJ whole genome shotgun (WGS) entry which is preliminary data.</text>
</comment>
<evidence type="ECO:0000313" key="9">
    <source>
        <dbReference type="Proteomes" id="UP001249020"/>
    </source>
</evidence>
<dbReference type="GO" id="GO:0005886">
    <property type="term" value="C:plasma membrane"/>
    <property type="evidence" value="ECO:0007669"/>
    <property type="project" value="UniProtKB-SubCell"/>
</dbReference>
<dbReference type="PANTHER" id="PTHR32309">
    <property type="entry name" value="TYROSINE-PROTEIN KINASE"/>
    <property type="match status" value="1"/>
</dbReference>
<keyword evidence="9" id="KW-1185">Reference proteome</keyword>
<keyword evidence="2" id="KW-1003">Cell membrane</keyword>
<dbReference type="AlphaFoldDB" id="A0AAW8R091"/>
<dbReference type="PANTHER" id="PTHR32309:SF13">
    <property type="entry name" value="FERRIC ENTEROBACTIN TRANSPORT PROTEIN FEPE"/>
    <property type="match status" value="1"/>
</dbReference>
<organism evidence="8 9">
    <name type="scientific">Brumicola blandensis</name>
    <dbReference type="NCBI Taxonomy" id="3075611"/>
    <lineage>
        <taxon>Bacteria</taxon>
        <taxon>Pseudomonadati</taxon>
        <taxon>Pseudomonadota</taxon>
        <taxon>Gammaproteobacteria</taxon>
        <taxon>Alteromonadales</taxon>
        <taxon>Alteromonadaceae</taxon>
        <taxon>Brumicola</taxon>
    </lineage>
</organism>
<sequence length="326" mass="36883">MLSNSSTNMTYESNKPIYSDSFNIQFLLRSYWANRFLVLICLACGTGLGILYALGLHNVYESKAVLIPVQSDSDSQLNRLNSQFGGIASLAGINLSGGSSVDKVSVALETIKSRKFLGEFIKEKDILVHVMAVKGWDVTNNVPIYDDEVYDKASDSWIRHYKFPKSQTPTYQEAAERFSKMFIFSHDSESGIINASLQFYSPKIAQQWLVQIIEELNTTIKNIEKSESNDSITYLKNQVEKTNITENKALLYEMIQEQTKKLMFAEIRDEYILQTIDPPSMPEVKVGPKRPFIVILSLLIGLLVSTIIIILKALISPIYKKKLLKN</sequence>
<evidence type="ECO:0000259" key="7">
    <source>
        <dbReference type="Pfam" id="PF02706"/>
    </source>
</evidence>
<dbReference type="RefSeq" id="WP_311361465.1">
    <property type="nucleotide sequence ID" value="NZ_JAVRIE010000003.1"/>
</dbReference>
<comment type="subcellular location">
    <subcellularLocation>
        <location evidence="1">Cell membrane</location>
        <topology evidence="1">Multi-pass membrane protein</topology>
    </subcellularLocation>
</comment>
<accession>A0AAW8R091</accession>
<evidence type="ECO:0000313" key="8">
    <source>
        <dbReference type="EMBL" id="MDT0582687.1"/>
    </source>
</evidence>
<feature type="domain" description="Polysaccharide chain length determinant N-terminal" evidence="7">
    <location>
        <begin position="21"/>
        <end position="123"/>
    </location>
</feature>
<dbReference type="InterPro" id="IPR050445">
    <property type="entry name" value="Bact_polysacc_biosynth/exp"/>
</dbReference>
<evidence type="ECO:0000256" key="6">
    <source>
        <dbReference type="SAM" id="Phobius"/>
    </source>
</evidence>
<feature type="transmembrane region" description="Helical" evidence="6">
    <location>
        <begin position="292"/>
        <end position="315"/>
    </location>
</feature>
<evidence type="ECO:0000256" key="1">
    <source>
        <dbReference type="ARBA" id="ARBA00004651"/>
    </source>
</evidence>
<dbReference type="EMBL" id="JAVRIE010000003">
    <property type="protein sequence ID" value="MDT0582687.1"/>
    <property type="molecule type" value="Genomic_DNA"/>
</dbReference>
<evidence type="ECO:0000256" key="2">
    <source>
        <dbReference type="ARBA" id="ARBA00022475"/>
    </source>
</evidence>
<protein>
    <submittedName>
        <fullName evidence="8">Wzz/FepE/Etk N-terminal domain-containing protein</fullName>
    </submittedName>
</protein>
<dbReference type="InterPro" id="IPR003856">
    <property type="entry name" value="LPS_length_determ_N"/>
</dbReference>
<keyword evidence="4 6" id="KW-1133">Transmembrane helix</keyword>
<reference evidence="8 9" key="1">
    <citation type="submission" date="2023-09" db="EMBL/GenBank/DDBJ databases">
        <authorList>
            <person name="Rey-Velasco X."/>
        </authorList>
    </citation>
    <scope>NUCLEOTIDE SEQUENCE [LARGE SCALE GENOMIC DNA]</scope>
    <source>
        <strain evidence="8 9">W409</strain>
    </source>
</reference>
<evidence type="ECO:0000256" key="4">
    <source>
        <dbReference type="ARBA" id="ARBA00022989"/>
    </source>
</evidence>
<dbReference type="GO" id="GO:0004713">
    <property type="term" value="F:protein tyrosine kinase activity"/>
    <property type="evidence" value="ECO:0007669"/>
    <property type="project" value="TreeGrafter"/>
</dbReference>
<proteinExistence type="predicted"/>
<dbReference type="Proteomes" id="UP001249020">
    <property type="component" value="Unassembled WGS sequence"/>
</dbReference>
<keyword evidence="3 6" id="KW-0812">Transmembrane</keyword>
<evidence type="ECO:0000256" key="3">
    <source>
        <dbReference type="ARBA" id="ARBA00022692"/>
    </source>
</evidence>
<gene>
    <name evidence="8" type="ORF">RM544_09045</name>
</gene>
<feature type="transmembrane region" description="Helical" evidence="6">
    <location>
        <begin position="36"/>
        <end position="55"/>
    </location>
</feature>